<dbReference type="Gene3D" id="3.30.365.10">
    <property type="entry name" value="Aldehyde oxidase/xanthine dehydrogenase, molybdopterin binding domain"/>
    <property type="match status" value="5"/>
</dbReference>
<dbReference type="EnsemblMetazoa" id="CapteT219969">
    <property type="protein sequence ID" value="CapteP219969"/>
    <property type="gene ID" value="CapteG219969"/>
</dbReference>
<dbReference type="AlphaFoldDB" id="R7UEK4"/>
<evidence type="ECO:0000259" key="3">
    <source>
        <dbReference type="Pfam" id="PF20256"/>
    </source>
</evidence>
<proteinExistence type="predicted"/>
<evidence type="ECO:0000313" key="5">
    <source>
        <dbReference type="EnsemblMetazoa" id="CapteP219969"/>
    </source>
</evidence>
<dbReference type="EMBL" id="AMQN01023996">
    <property type="status" value="NOT_ANNOTATED_CDS"/>
    <property type="molecule type" value="Genomic_DNA"/>
</dbReference>
<dbReference type="PANTHER" id="PTHR11908:SF132">
    <property type="entry name" value="ALDEHYDE OXIDASE 1-RELATED"/>
    <property type="match status" value="1"/>
</dbReference>
<keyword evidence="1" id="KW-0500">Molybdenum</keyword>
<dbReference type="PANTHER" id="PTHR11908">
    <property type="entry name" value="XANTHINE DEHYDROGENASE"/>
    <property type="match status" value="1"/>
</dbReference>
<feature type="domain" description="Aldehyde oxidase/xanthine dehydrogenase second molybdopterin binding" evidence="3">
    <location>
        <begin position="175"/>
        <end position="301"/>
    </location>
</feature>
<dbReference type="EMBL" id="AMQN01023997">
    <property type="status" value="NOT_ANNOTATED_CDS"/>
    <property type="molecule type" value="Genomic_DNA"/>
</dbReference>
<evidence type="ECO:0008006" key="7">
    <source>
        <dbReference type="Google" id="ProtNLM"/>
    </source>
</evidence>
<dbReference type="InterPro" id="IPR046867">
    <property type="entry name" value="AldOxase/xan_DH_MoCoBD2"/>
</dbReference>
<evidence type="ECO:0000256" key="1">
    <source>
        <dbReference type="ARBA" id="ARBA00022505"/>
    </source>
</evidence>
<dbReference type="HOGENOM" id="CLU_724113_0_0_1"/>
<dbReference type="InterPro" id="IPR008274">
    <property type="entry name" value="AldOxase/xan_DH_MoCoBD1"/>
</dbReference>
<dbReference type="STRING" id="283909.R7UEK4"/>
<keyword evidence="6" id="KW-1185">Reference proteome</keyword>
<dbReference type="GO" id="GO:0005506">
    <property type="term" value="F:iron ion binding"/>
    <property type="evidence" value="ECO:0007669"/>
    <property type="project" value="InterPro"/>
</dbReference>
<evidence type="ECO:0000313" key="4">
    <source>
        <dbReference type="EMBL" id="ELU04404.1"/>
    </source>
</evidence>
<evidence type="ECO:0000259" key="2">
    <source>
        <dbReference type="Pfam" id="PF02738"/>
    </source>
</evidence>
<name>R7UEK4_CAPTE</name>
<reference evidence="6" key="1">
    <citation type="submission" date="2012-12" db="EMBL/GenBank/DDBJ databases">
        <authorList>
            <person name="Hellsten U."/>
            <person name="Grimwood J."/>
            <person name="Chapman J.A."/>
            <person name="Shapiro H."/>
            <person name="Aerts A."/>
            <person name="Otillar R.P."/>
            <person name="Terry A.Y."/>
            <person name="Boore J.L."/>
            <person name="Simakov O."/>
            <person name="Marletaz F."/>
            <person name="Cho S.-J."/>
            <person name="Edsinger-Gonzales E."/>
            <person name="Havlak P."/>
            <person name="Kuo D.-H."/>
            <person name="Larsson T."/>
            <person name="Lv J."/>
            <person name="Arendt D."/>
            <person name="Savage R."/>
            <person name="Osoegawa K."/>
            <person name="de Jong P."/>
            <person name="Lindberg D.R."/>
            <person name="Seaver E.C."/>
            <person name="Weisblat D.A."/>
            <person name="Putnam N.H."/>
            <person name="Grigoriev I.V."/>
            <person name="Rokhsar D.S."/>
        </authorList>
    </citation>
    <scope>NUCLEOTIDE SEQUENCE</scope>
    <source>
        <strain evidence="6">I ESC-2004</strain>
    </source>
</reference>
<evidence type="ECO:0000313" key="6">
    <source>
        <dbReference type="Proteomes" id="UP000014760"/>
    </source>
</evidence>
<dbReference type="GO" id="GO:0016491">
    <property type="term" value="F:oxidoreductase activity"/>
    <property type="evidence" value="ECO:0007669"/>
    <property type="project" value="InterPro"/>
</dbReference>
<dbReference type="EMBL" id="KB302342">
    <property type="protein sequence ID" value="ELU04404.1"/>
    <property type="molecule type" value="Genomic_DNA"/>
</dbReference>
<feature type="domain" description="Aldehyde oxidase/xanthine dehydrogenase first molybdopterin binding" evidence="2">
    <location>
        <begin position="83"/>
        <end position="153"/>
    </location>
</feature>
<dbReference type="OrthoDB" id="8300278at2759"/>
<dbReference type="Pfam" id="PF02738">
    <property type="entry name" value="MoCoBD_1"/>
    <property type="match status" value="1"/>
</dbReference>
<organism evidence="4">
    <name type="scientific">Capitella teleta</name>
    <name type="common">Polychaete worm</name>
    <dbReference type="NCBI Taxonomy" id="283909"/>
    <lineage>
        <taxon>Eukaryota</taxon>
        <taxon>Metazoa</taxon>
        <taxon>Spiralia</taxon>
        <taxon>Lophotrochozoa</taxon>
        <taxon>Annelida</taxon>
        <taxon>Polychaeta</taxon>
        <taxon>Sedentaria</taxon>
        <taxon>Scolecida</taxon>
        <taxon>Capitellidae</taxon>
        <taxon>Capitella</taxon>
    </lineage>
</organism>
<dbReference type="InterPro" id="IPR016208">
    <property type="entry name" value="Ald_Oxase/xanthine_DH-like"/>
</dbReference>
<dbReference type="Proteomes" id="UP000014760">
    <property type="component" value="Unassembled WGS sequence"/>
</dbReference>
<sequence>MPVFWDSKGNVHDYLEKGSTIRGTYYVKLIEKVCSDQGETPQLACKGHQKPVRCVFQRDEDTTIIGGRHPMLATYKVCLNNLMVLDWAMLQGDGAYFCPNVLWSGHVCKTNIRSPAGFRGYGGPQGAFFYKTLINHVAAELGRPLERVQETNLYVDGSLTPYHQTMTDTGHLHRCWKEIKNTANFNTRKAAIEIFNRVPGVYNFDWSDPAFTPPFRYFTNGAMCSEVEVDLLTGTYLVRRIDIVMDVGQSLNPAIDVGQIEGAFVQGMGWHTTEEENWSDDGKLLSTNYDKYTVPKASDIPSEFNVTLLKDSENPKAVYSSKGIGEPGILGASSVLFALQEALVAALRDAGHLERPIISETPFTAEKVRKFLVEHGIVPIQQ</sequence>
<dbReference type="InterPro" id="IPR037165">
    <property type="entry name" value="AldOxase/xan_DH_Mopterin-bd_sf"/>
</dbReference>
<dbReference type="SUPFAM" id="SSF56003">
    <property type="entry name" value="Molybdenum cofactor-binding domain"/>
    <property type="match status" value="1"/>
</dbReference>
<reference evidence="4 6" key="2">
    <citation type="journal article" date="2013" name="Nature">
        <title>Insights into bilaterian evolution from three spiralian genomes.</title>
        <authorList>
            <person name="Simakov O."/>
            <person name="Marletaz F."/>
            <person name="Cho S.J."/>
            <person name="Edsinger-Gonzales E."/>
            <person name="Havlak P."/>
            <person name="Hellsten U."/>
            <person name="Kuo D.H."/>
            <person name="Larsson T."/>
            <person name="Lv J."/>
            <person name="Arendt D."/>
            <person name="Savage R."/>
            <person name="Osoegawa K."/>
            <person name="de Jong P."/>
            <person name="Grimwood J."/>
            <person name="Chapman J.A."/>
            <person name="Shapiro H."/>
            <person name="Aerts A."/>
            <person name="Otillar R.P."/>
            <person name="Terry A.Y."/>
            <person name="Boore J.L."/>
            <person name="Grigoriev I.V."/>
            <person name="Lindberg D.R."/>
            <person name="Seaver E.C."/>
            <person name="Weisblat D.A."/>
            <person name="Putnam N.H."/>
            <person name="Rokhsar D.S."/>
        </authorList>
    </citation>
    <scope>NUCLEOTIDE SEQUENCE</scope>
    <source>
        <strain evidence="4 6">I ESC-2004</strain>
    </source>
</reference>
<accession>R7UEK4</accession>
<gene>
    <name evidence="4" type="ORF">CAPTEDRAFT_219969</name>
</gene>
<reference evidence="5" key="3">
    <citation type="submission" date="2015-06" db="UniProtKB">
        <authorList>
            <consortium name="EnsemblMetazoa"/>
        </authorList>
    </citation>
    <scope>IDENTIFICATION</scope>
</reference>
<protein>
    <recommendedName>
        <fullName evidence="7">Aldehyde oxidase/xanthine dehydrogenase second molybdopterin binding domain-containing protein</fullName>
    </recommendedName>
</protein>
<dbReference type="Pfam" id="PF20256">
    <property type="entry name" value="MoCoBD_2"/>
    <property type="match status" value="1"/>
</dbReference>